<name>A0A8S2HC33_9BILA</name>
<dbReference type="Gene3D" id="3.40.50.10190">
    <property type="entry name" value="BRCT domain"/>
    <property type="match status" value="1"/>
</dbReference>
<dbReference type="SMART" id="SM00609">
    <property type="entry name" value="VIT"/>
    <property type="match status" value="1"/>
</dbReference>
<dbReference type="AlphaFoldDB" id="A0A8S2HC33"/>
<dbReference type="EMBL" id="CAJNOK010001876">
    <property type="protein sequence ID" value="CAF0834181.1"/>
    <property type="molecule type" value="Genomic_DNA"/>
</dbReference>
<dbReference type="EC" id="2.4.2.-" evidence="1"/>
<dbReference type="InterPro" id="IPR001357">
    <property type="entry name" value="BRCT_dom"/>
</dbReference>
<dbReference type="SUPFAM" id="SSF47587">
    <property type="entry name" value="Domain of poly(ADP-ribose) polymerase"/>
    <property type="match status" value="1"/>
</dbReference>
<dbReference type="InterPro" id="IPR036420">
    <property type="entry name" value="BRCT_dom_sf"/>
</dbReference>
<dbReference type="InterPro" id="IPR031273">
    <property type="entry name" value="PARP4"/>
</dbReference>
<feature type="non-terminal residue" evidence="6">
    <location>
        <position position="856"/>
    </location>
</feature>
<dbReference type="GO" id="GO:0003950">
    <property type="term" value="F:NAD+ poly-ADP-ribosyltransferase activity"/>
    <property type="evidence" value="ECO:0007669"/>
    <property type="project" value="UniProtKB-UniRule"/>
</dbReference>
<dbReference type="InterPro" id="IPR013694">
    <property type="entry name" value="VIT"/>
</dbReference>
<dbReference type="PROSITE" id="PS50172">
    <property type="entry name" value="BRCT"/>
    <property type="match status" value="1"/>
</dbReference>
<dbReference type="GO" id="GO:0005737">
    <property type="term" value="C:cytoplasm"/>
    <property type="evidence" value="ECO:0007669"/>
    <property type="project" value="TreeGrafter"/>
</dbReference>
<dbReference type="Pfam" id="PF08487">
    <property type="entry name" value="VIT"/>
    <property type="match status" value="1"/>
</dbReference>
<dbReference type="EMBL" id="CAJOBA010001876">
    <property type="protein sequence ID" value="CAF3618863.1"/>
    <property type="molecule type" value="Genomic_DNA"/>
</dbReference>
<dbReference type="PANTHER" id="PTHR46530:SF1">
    <property type="entry name" value="PROTEIN MONO-ADP-RIBOSYLTRANSFERASE PARP4"/>
    <property type="match status" value="1"/>
</dbReference>
<reference evidence="6" key="1">
    <citation type="submission" date="2021-02" db="EMBL/GenBank/DDBJ databases">
        <authorList>
            <person name="Nowell W R."/>
        </authorList>
    </citation>
    <scope>NUCLEOTIDE SEQUENCE</scope>
</reference>
<comment type="caution">
    <text evidence="6">The sequence shown here is derived from an EMBL/GenBank/DDBJ whole genome shotgun (WGS) entry which is preliminary data.</text>
</comment>
<feature type="domain" description="BRCT" evidence="2">
    <location>
        <begin position="1"/>
        <end position="93"/>
    </location>
</feature>
<dbReference type="SUPFAM" id="SSF56399">
    <property type="entry name" value="ADP-ribosylation"/>
    <property type="match status" value="1"/>
</dbReference>
<evidence type="ECO:0000313" key="5">
    <source>
        <dbReference type="EMBL" id="CAF0834181.1"/>
    </source>
</evidence>
<evidence type="ECO:0000256" key="1">
    <source>
        <dbReference type="RuleBase" id="RU362114"/>
    </source>
</evidence>
<organism evidence="6 7">
    <name type="scientific">Didymodactylos carnosus</name>
    <dbReference type="NCBI Taxonomy" id="1234261"/>
    <lineage>
        <taxon>Eukaryota</taxon>
        <taxon>Metazoa</taxon>
        <taxon>Spiralia</taxon>
        <taxon>Gnathifera</taxon>
        <taxon>Rotifera</taxon>
        <taxon>Eurotatoria</taxon>
        <taxon>Bdelloidea</taxon>
        <taxon>Philodinida</taxon>
        <taxon>Philodinidae</taxon>
        <taxon>Didymodactylos</taxon>
    </lineage>
</organism>
<accession>A0A8S2HC33</accession>
<dbReference type="Gene3D" id="1.20.142.10">
    <property type="entry name" value="Poly(ADP-ribose) polymerase, regulatory domain"/>
    <property type="match status" value="1"/>
</dbReference>
<keyword evidence="1" id="KW-0328">Glycosyltransferase</keyword>
<protein>
    <recommendedName>
        <fullName evidence="1">Poly [ADP-ribose] polymerase</fullName>
        <shortName evidence="1">PARP</shortName>
        <ecNumber evidence="1">2.4.2.-</ecNumber>
    </recommendedName>
</protein>
<keyword evidence="1" id="KW-0520">NAD</keyword>
<feature type="domain" description="PARP catalytic" evidence="3">
    <location>
        <begin position="382"/>
        <end position="586"/>
    </location>
</feature>
<gene>
    <name evidence="5" type="ORF">OVA965_LOCUS6301</name>
    <name evidence="6" type="ORF">TMI583_LOCUS6297</name>
</gene>
<keyword evidence="1" id="KW-0808">Transferase</keyword>
<dbReference type="Proteomes" id="UP000677228">
    <property type="component" value="Unassembled WGS sequence"/>
</dbReference>
<dbReference type="InterPro" id="IPR036616">
    <property type="entry name" value="Poly(ADP-ribose)pol_reg_dom_sf"/>
</dbReference>
<dbReference type="Gene3D" id="3.90.228.10">
    <property type="match status" value="1"/>
</dbReference>
<dbReference type="Pfam" id="PF00644">
    <property type="entry name" value="PARP"/>
    <property type="match status" value="1"/>
</dbReference>
<evidence type="ECO:0000313" key="7">
    <source>
        <dbReference type="Proteomes" id="UP000682733"/>
    </source>
</evidence>
<evidence type="ECO:0000259" key="4">
    <source>
        <dbReference type="PROSITE" id="PS51468"/>
    </source>
</evidence>
<dbReference type="PROSITE" id="PS51468">
    <property type="entry name" value="VIT"/>
    <property type="match status" value="1"/>
</dbReference>
<dbReference type="PROSITE" id="PS51059">
    <property type="entry name" value="PARP_CATALYTIC"/>
    <property type="match status" value="1"/>
</dbReference>
<dbReference type="Pfam" id="PF00533">
    <property type="entry name" value="BRCT"/>
    <property type="match status" value="1"/>
</dbReference>
<dbReference type="PANTHER" id="PTHR46530">
    <property type="entry name" value="PROTEIN MONO-ADP-RIBOSYLTRANSFERASE PARP4"/>
    <property type="match status" value="1"/>
</dbReference>
<dbReference type="SUPFAM" id="SSF52113">
    <property type="entry name" value="BRCT domain"/>
    <property type="match status" value="1"/>
</dbReference>
<evidence type="ECO:0000259" key="2">
    <source>
        <dbReference type="PROSITE" id="PS50172"/>
    </source>
</evidence>
<dbReference type="Proteomes" id="UP000682733">
    <property type="component" value="Unassembled WGS sequence"/>
</dbReference>
<feature type="domain" description="VIT" evidence="4">
    <location>
        <begin position="623"/>
        <end position="751"/>
    </location>
</feature>
<dbReference type="InterPro" id="IPR012317">
    <property type="entry name" value="Poly(ADP-ribose)pol_cat_dom"/>
</dbReference>
<sequence>MKSSLCGLTFVLDISSELRYKEKNQLINYIRNHGGNVSYALTASTDYVLVKSNVASYKTRRAKHLGIPLISLDYIYECQKNSDKIIDPNRYLITSAEDKESFKNGKIPVDDHATRSINVSKSKIDISKVKVWNYDDINLPQFDESNSEVAKWAIFKETNVNSSVYFVLEIQVIPDRYYEPLTSDYRLRFRYEKQSASADQGRDPGNSNQTTSTLVQYMFTDDVSEQQQLFSTYFNRISTMPRITRIKDVLPSNIGSKALLRLLWNHKMDTQSIDDNICQLIESIWLDSMGDLQEILSVTPESISLKNIIEAESLLLEQKRLLDDNQTLSSDISGRFYILIPHNSLFQMNLNDRKILREKMDLCQVLRDMLTVNEITCWNMKPSTEAKYRSLKCYINTVNINSFEYRKISELIHSSTDSNEQVIIHNIFDVTRQTETINFNSSIQNQRQLFHGSKYSNFLGILSRGLLLPKILDKEGGTRTDIGHLGYGLYFSDSISTSLKYTVKSNQNGKRLVCICNVALGNSPNYYSSSYDLIQPPDGYDSVHGVKMTSENHSIFNDNEYAIYNLDQQRLLYVVEVSWKPHDIVSAIPELLPIIRDQSRALTDQKSTIEVPELFEDEVIKIAEQDYGLILNSGERLPLKEFHIRAQLVDVTTEVTLYQLYHNTSSTPIEAKYVFPLDEQSTVCGFEAHINNKVVVGVVKEKEQAKKEYREAIQKGHGAYLMNQEQADVFSVSVGNLPPNCEVVIKITYVADLPIENGDIVFRIPSKVAEWQANEVINDKSNQTMLPSIGITESNQIKFSLKASIQMPYDIQKLFSPTHRIRRKITACHAMIKLIDNIFDKDFILTITLKTMNIPR</sequence>
<evidence type="ECO:0000259" key="3">
    <source>
        <dbReference type="PROSITE" id="PS51059"/>
    </source>
</evidence>
<dbReference type="SMART" id="SM00292">
    <property type="entry name" value="BRCT"/>
    <property type="match status" value="1"/>
</dbReference>
<proteinExistence type="predicted"/>
<evidence type="ECO:0000313" key="6">
    <source>
        <dbReference type="EMBL" id="CAF3618863.1"/>
    </source>
</evidence>